<dbReference type="Pfam" id="PF00144">
    <property type="entry name" value="Beta-lactamase"/>
    <property type="match status" value="1"/>
</dbReference>
<accession>A0A6I3SHP1</accession>
<keyword evidence="1" id="KW-1133">Transmembrane helix</keyword>
<dbReference type="Gene3D" id="2.60.40.1080">
    <property type="match status" value="1"/>
</dbReference>
<dbReference type="InterPro" id="IPR001466">
    <property type="entry name" value="Beta-lactam-related"/>
</dbReference>
<dbReference type="InterPro" id="IPR050491">
    <property type="entry name" value="AmpC-like"/>
</dbReference>
<proteinExistence type="predicted"/>
<dbReference type="SMART" id="SM00635">
    <property type="entry name" value="BID_2"/>
    <property type="match status" value="1"/>
</dbReference>
<keyword evidence="1" id="KW-0472">Membrane</keyword>
<evidence type="ECO:0000313" key="4">
    <source>
        <dbReference type="Proteomes" id="UP000430670"/>
    </source>
</evidence>
<protein>
    <submittedName>
        <fullName evidence="3">Serine hydrolase</fullName>
    </submittedName>
</protein>
<sequence length="476" mass="51384">MEDILKEAPFTRLVRSKIFVIPVILSVATSIFPIQFATAASVSAQTQVVQSSPYQQILDDVVTKGSPGAMMLVQKHGEKPVVTVSGLADTSSNDSMDAMMQFRVGSVTKTFVATTVLQLEQEGKLNIEDSVEKYLPGLIPDGQNVTLHQLLNHTSGLNDYATDPQFLGMLALDMKRDWKPQELVAFATQKTSLPKGQFYYSNTNYIILGLIVEKVDGMPLDTSIKNRIIKPLKLKKTYLATEENLEGTYAHGYMDINMDGQVEDITSISPSSAWAAGALVSNMGDLATWAKALGTGKLLNDIERKKMMTYVDASSILGTGVQYGLGIGCYKSTPIGKLLGHSGNVPGYLTEIAYSPDKDLSIVLMINTNRNDLIKEAEGKLLAQLAIPTVEELKAKPTSISLSAGATKKLKVTAKLSNHSSSDVTSTSTYVSSDPEVVTVDQNGLITVSSDAKRGKTAKITITYGGRTCKIGVRVK</sequence>
<feature type="domain" description="BIG2" evidence="2">
    <location>
        <begin position="389"/>
        <end position="474"/>
    </location>
</feature>
<reference evidence="3 4" key="1">
    <citation type="submission" date="2019-11" db="EMBL/GenBank/DDBJ databases">
        <title>Whole-genome sequence of a the green, strictly anaerobic photosynthetic bacterium Heliobacillus mobilis DSM 6151.</title>
        <authorList>
            <person name="Kyndt J.A."/>
            <person name="Meyer T.E."/>
        </authorList>
    </citation>
    <scope>NUCLEOTIDE SEQUENCE [LARGE SCALE GENOMIC DNA]</scope>
    <source>
        <strain evidence="3 4">DSM 6151</strain>
    </source>
</reference>
<dbReference type="SUPFAM" id="SSF49373">
    <property type="entry name" value="Invasin/intimin cell-adhesion fragments"/>
    <property type="match status" value="1"/>
</dbReference>
<dbReference type="InterPro" id="IPR003343">
    <property type="entry name" value="Big_2"/>
</dbReference>
<gene>
    <name evidence="3" type="ORF">GJ688_05025</name>
</gene>
<dbReference type="AlphaFoldDB" id="A0A6I3SHP1"/>
<dbReference type="Gene3D" id="3.40.710.10">
    <property type="entry name" value="DD-peptidase/beta-lactamase superfamily"/>
    <property type="match status" value="1"/>
</dbReference>
<dbReference type="Proteomes" id="UP000430670">
    <property type="component" value="Unassembled WGS sequence"/>
</dbReference>
<dbReference type="InterPro" id="IPR012338">
    <property type="entry name" value="Beta-lactam/transpept-like"/>
</dbReference>
<evidence type="ECO:0000259" key="2">
    <source>
        <dbReference type="SMART" id="SM00635"/>
    </source>
</evidence>
<dbReference type="Pfam" id="PF02368">
    <property type="entry name" value="Big_2"/>
    <property type="match status" value="1"/>
</dbReference>
<dbReference type="OrthoDB" id="9797709at2"/>
<evidence type="ECO:0000256" key="1">
    <source>
        <dbReference type="SAM" id="Phobius"/>
    </source>
</evidence>
<dbReference type="InterPro" id="IPR008964">
    <property type="entry name" value="Invasin/intimin_cell_adhesion"/>
</dbReference>
<dbReference type="EMBL" id="WNKU01000003">
    <property type="protein sequence ID" value="MTV48346.1"/>
    <property type="molecule type" value="Genomic_DNA"/>
</dbReference>
<organism evidence="3 4">
    <name type="scientific">Heliobacterium mobile</name>
    <name type="common">Heliobacillus mobilis</name>
    <dbReference type="NCBI Taxonomy" id="28064"/>
    <lineage>
        <taxon>Bacteria</taxon>
        <taxon>Bacillati</taxon>
        <taxon>Bacillota</taxon>
        <taxon>Clostridia</taxon>
        <taxon>Eubacteriales</taxon>
        <taxon>Heliobacteriaceae</taxon>
        <taxon>Heliobacterium</taxon>
    </lineage>
</organism>
<dbReference type="PANTHER" id="PTHR46825">
    <property type="entry name" value="D-ALANYL-D-ALANINE-CARBOXYPEPTIDASE/ENDOPEPTIDASE AMPH"/>
    <property type="match status" value="1"/>
</dbReference>
<dbReference type="GO" id="GO:0016787">
    <property type="term" value="F:hydrolase activity"/>
    <property type="evidence" value="ECO:0007669"/>
    <property type="project" value="UniProtKB-KW"/>
</dbReference>
<name>A0A6I3SHP1_HELMO</name>
<dbReference type="SUPFAM" id="SSF56601">
    <property type="entry name" value="beta-lactamase/transpeptidase-like"/>
    <property type="match status" value="1"/>
</dbReference>
<comment type="caution">
    <text evidence="3">The sequence shown here is derived from an EMBL/GenBank/DDBJ whole genome shotgun (WGS) entry which is preliminary data.</text>
</comment>
<keyword evidence="1" id="KW-0812">Transmembrane</keyword>
<feature type="transmembrane region" description="Helical" evidence="1">
    <location>
        <begin position="18"/>
        <end position="37"/>
    </location>
</feature>
<keyword evidence="3" id="KW-0378">Hydrolase</keyword>
<keyword evidence="4" id="KW-1185">Reference proteome</keyword>
<evidence type="ECO:0000313" key="3">
    <source>
        <dbReference type="EMBL" id="MTV48346.1"/>
    </source>
</evidence>
<dbReference type="PANTHER" id="PTHR46825:SF7">
    <property type="entry name" value="D-ALANYL-D-ALANINE CARBOXYPEPTIDASE"/>
    <property type="match status" value="1"/>
</dbReference>